<dbReference type="InterPro" id="IPR000642">
    <property type="entry name" value="Peptidase_M41"/>
</dbReference>
<dbReference type="InterPro" id="IPR037219">
    <property type="entry name" value="Peptidase_M41-like"/>
</dbReference>
<dbReference type="Pfam" id="PF01434">
    <property type="entry name" value="Peptidase_M41"/>
    <property type="match status" value="1"/>
</dbReference>
<dbReference type="SUPFAM" id="SSF140990">
    <property type="entry name" value="FtsH protease domain-like"/>
    <property type="match status" value="1"/>
</dbReference>
<dbReference type="InterPro" id="IPR003593">
    <property type="entry name" value="AAA+_ATPase"/>
</dbReference>
<keyword evidence="17" id="KW-1185">Reference proteome</keyword>
<keyword evidence="9" id="KW-0862">Zinc</keyword>
<keyword evidence="11" id="KW-0482">Metalloprotease</keyword>
<dbReference type="SMART" id="SM00382">
    <property type="entry name" value="AAA"/>
    <property type="match status" value="1"/>
</dbReference>
<keyword evidence="5" id="KW-0645">Protease</keyword>
<evidence type="ECO:0000256" key="12">
    <source>
        <dbReference type="ARBA" id="ARBA00023136"/>
    </source>
</evidence>
<dbReference type="EMBL" id="OZ037946">
    <property type="protein sequence ID" value="CAL1704747.1"/>
    <property type="molecule type" value="Genomic_DNA"/>
</dbReference>
<dbReference type="Pfam" id="PF00004">
    <property type="entry name" value="AAA"/>
    <property type="match status" value="1"/>
</dbReference>
<comment type="similarity">
    <text evidence="3">In the C-terminal section; belongs to the peptidase M41 family.</text>
</comment>
<dbReference type="SUPFAM" id="SSF52540">
    <property type="entry name" value="P-loop containing nucleoside triphosphate hydrolases"/>
    <property type="match status" value="1"/>
</dbReference>
<evidence type="ECO:0000256" key="8">
    <source>
        <dbReference type="ARBA" id="ARBA00022801"/>
    </source>
</evidence>
<dbReference type="InterPro" id="IPR003960">
    <property type="entry name" value="ATPase_AAA_CS"/>
</dbReference>
<keyword evidence="8" id="KW-0378">Hydrolase</keyword>
<evidence type="ECO:0000313" key="17">
    <source>
        <dbReference type="Proteomes" id="UP001497453"/>
    </source>
</evidence>
<keyword evidence="14" id="KW-1133">Transmembrane helix</keyword>
<dbReference type="InterPro" id="IPR041569">
    <property type="entry name" value="AAA_lid_3"/>
</dbReference>
<dbReference type="Gene3D" id="3.40.50.300">
    <property type="entry name" value="P-loop containing nucleotide triphosphate hydrolases"/>
    <property type="match status" value="1"/>
</dbReference>
<feature type="domain" description="AAA+ ATPase" evidence="15">
    <location>
        <begin position="359"/>
        <end position="495"/>
    </location>
</feature>
<dbReference type="PROSITE" id="PS00674">
    <property type="entry name" value="AAA"/>
    <property type="match status" value="1"/>
</dbReference>
<evidence type="ECO:0000256" key="9">
    <source>
        <dbReference type="ARBA" id="ARBA00022833"/>
    </source>
</evidence>
<sequence length="785" mass="84780">MNGSCLLFGALRAQLRPNTNTFRPVLRSLSRSTFPLLRSSIHVPLKQNPSLFTPIRLISLSSIFSPRKVTPTPPPSVVAHISTLEADANTHPHDVNRQIALFQALLNTSVKAGYDVIISRWERMCEFDPENALLRSDEAFKLYLTALVNNGYEASISSAVRRRDSLFAAPAALASKPSDSSSSSAPGSTDSISSTDAASIVSTSQSSGAAPESISSASPSHRIADMVLSGQTTTPIRPAANLSPDMAKLAAALNSGAGTSNEPITVSISETRASWIPGTIRFIVLSVIGAFFVLVVFTVLLENSGLVKTGALQSEFIPVEGTSYKFSDVHGVDEAKEELQEVIEFLRDPASFATLGGKLPKGILLTGPPGTGKTLLARAVAGEAGVPFFHTSGADFDEMFVGVGAKRVRELFAAARKKSPAIIFIDELDAIGGKRSNRDQHYLKQTLNQLLVEMDGFLQTEGVIVIAATNFPDSLDPALVRPGRFDRHIAVPLPDVRGRVQILKHHMKDVTTAPEVDPKVLARGTPGFSGADLQNMVNQAAVQAAKEHASAVTLKHFEWAKDRIVMGSERKSSFISDEVKKMTAYHEGGHALAALYTDGAMPLHKVTCVPRGHALGITSQLPEDDRYSVSMKEYLAEIDVCMGGRVAEELIYGTDNVTSGCSSDIRKATAVARAMVKQWGFSDKVGPVFFNDRDATIPPQKLEEIETEVRNLLIAGETRVSKLLKMKEQELHRLASALVEYETLDAEEVKRVIQGEPIRNIAEVLQEAVETEVEVHGEAHVEAHA</sequence>
<dbReference type="CDD" id="cd19501">
    <property type="entry name" value="RecA-like_FtsH"/>
    <property type="match status" value="1"/>
</dbReference>
<dbReference type="PANTHER" id="PTHR23076:SF97">
    <property type="entry name" value="ATP-DEPENDENT ZINC METALLOPROTEASE YME1L1"/>
    <property type="match status" value="1"/>
</dbReference>
<keyword evidence="12 14" id="KW-0472">Membrane</keyword>
<evidence type="ECO:0000256" key="5">
    <source>
        <dbReference type="ARBA" id="ARBA00022670"/>
    </source>
</evidence>
<evidence type="ECO:0000259" key="15">
    <source>
        <dbReference type="SMART" id="SM00382"/>
    </source>
</evidence>
<keyword evidence="10" id="KW-0067">ATP-binding</keyword>
<evidence type="ECO:0000256" key="7">
    <source>
        <dbReference type="ARBA" id="ARBA00022741"/>
    </source>
</evidence>
<feature type="transmembrane region" description="Helical" evidence="14">
    <location>
        <begin position="282"/>
        <end position="301"/>
    </location>
</feature>
<evidence type="ECO:0000256" key="6">
    <source>
        <dbReference type="ARBA" id="ARBA00022723"/>
    </source>
</evidence>
<evidence type="ECO:0000256" key="4">
    <source>
        <dbReference type="ARBA" id="ARBA00010550"/>
    </source>
</evidence>
<dbReference type="Gene3D" id="1.10.8.60">
    <property type="match status" value="1"/>
</dbReference>
<dbReference type="InterPro" id="IPR003959">
    <property type="entry name" value="ATPase_AAA_core"/>
</dbReference>
<comment type="similarity">
    <text evidence="4">In the N-terminal section; belongs to the AAA ATPase family.</text>
</comment>
<evidence type="ECO:0000256" key="3">
    <source>
        <dbReference type="ARBA" id="ARBA00010044"/>
    </source>
</evidence>
<gene>
    <name evidence="16" type="ORF">GFSPODELE1_LOCUS5127</name>
</gene>
<accession>A0ABP1DA78</accession>
<evidence type="ECO:0000256" key="1">
    <source>
        <dbReference type="ARBA" id="ARBA00001947"/>
    </source>
</evidence>
<dbReference type="NCBIfam" id="TIGR01241">
    <property type="entry name" value="FtsH_fam"/>
    <property type="match status" value="1"/>
</dbReference>
<evidence type="ECO:0000256" key="10">
    <source>
        <dbReference type="ARBA" id="ARBA00022840"/>
    </source>
</evidence>
<name>A0ABP1DA78_9APHY</name>
<protein>
    <recommendedName>
        <fullName evidence="15">AAA+ ATPase domain-containing protein</fullName>
    </recommendedName>
</protein>
<reference evidence="17" key="1">
    <citation type="submission" date="2024-04" db="EMBL/GenBank/DDBJ databases">
        <authorList>
            <person name="Shaw F."/>
            <person name="Minotto A."/>
        </authorList>
    </citation>
    <scope>NUCLEOTIDE SEQUENCE [LARGE SCALE GENOMIC DNA]</scope>
</reference>
<comment type="cofactor">
    <cofactor evidence="1">
        <name>Zn(2+)</name>
        <dbReference type="ChEBI" id="CHEBI:29105"/>
    </cofactor>
</comment>
<dbReference type="InterPro" id="IPR005936">
    <property type="entry name" value="FtsH"/>
</dbReference>
<feature type="region of interest" description="Disordered" evidence="13">
    <location>
        <begin position="174"/>
        <end position="196"/>
    </location>
</feature>
<evidence type="ECO:0000256" key="2">
    <source>
        <dbReference type="ARBA" id="ARBA00004370"/>
    </source>
</evidence>
<evidence type="ECO:0000313" key="16">
    <source>
        <dbReference type="EMBL" id="CAL1704747.1"/>
    </source>
</evidence>
<dbReference type="PANTHER" id="PTHR23076">
    <property type="entry name" value="METALLOPROTEASE M41 FTSH"/>
    <property type="match status" value="1"/>
</dbReference>
<keyword evidence="7" id="KW-0547">Nucleotide-binding</keyword>
<evidence type="ECO:0000256" key="11">
    <source>
        <dbReference type="ARBA" id="ARBA00023049"/>
    </source>
</evidence>
<proteinExistence type="inferred from homology"/>
<dbReference type="Gene3D" id="1.20.58.760">
    <property type="entry name" value="Peptidase M41"/>
    <property type="match status" value="1"/>
</dbReference>
<dbReference type="Pfam" id="PF17862">
    <property type="entry name" value="AAA_lid_3"/>
    <property type="match status" value="1"/>
</dbReference>
<dbReference type="InterPro" id="IPR027417">
    <property type="entry name" value="P-loop_NTPase"/>
</dbReference>
<keyword evidence="14" id="KW-0812">Transmembrane</keyword>
<evidence type="ECO:0000256" key="13">
    <source>
        <dbReference type="SAM" id="MobiDB-lite"/>
    </source>
</evidence>
<comment type="subcellular location">
    <subcellularLocation>
        <location evidence="2">Membrane</location>
    </subcellularLocation>
</comment>
<dbReference type="Proteomes" id="UP001497453">
    <property type="component" value="Chromosome 3"/>
</dbReference>
<dbReference type="HAMAP" id="MF_01458">
    <property type="entry name" value="FtsH"/>
    <property type="match status" value="1"/>
</dbReference>
<evidence type="ECO:0000256" key="14">
    <source>
        <dbReference type="SAM" id="Phobius"/>
    </source>
</evidence>
<keyword evidence="6" id="KW-0479">Metal-binding</keyword>
<organism evidence="16 17">
    <name type="scientific">Somion occarium</name>
    <dbReference type="NCBI Taxonomy" id="3059160"/>
    <lineage>
        <taxon>Eukaryota</taxon>
        <taxon>Fungi</taxon>
        <taxon>Dikarya</taxon>
        <taxon>Basidiomycota</taxon>
        <taxon>Agaricomycotina</taxon>
        <taxon>Agaricomycetes</taxon>
        <taxon>Polyporales</taxon>
        <taxon>Cerrenaceae</taxon>
        <taxon>Somion</taxon>
    </lineage>
</organism>